<protein>
    <submittedName>
        <fullName evidence="1">Uncharacterized protein</fullName>
    </submittedName>
</protein>
<keyword evidence="2" id="KW-1185">Reference proteome</keyword>
<evidence type="ECO:0000313" key="2">
    <source>
        <dbReference type="Proteomes" id="UP000638188"/>
    </source>
</evidence>
<evidence type="ECO:0000313" key="1">
    <source>
        <dbReference type="EMBL" id="GGD00579.1"/>
    </source>
</evidence>
<dbReference type="Proteomes" id="UP000638188">
    <property type="component" value="Unassembled WGS sequence"/>
</dbReference>
<name>A0ABQ1PPR5_9GAMM</name>
<gene>
    <name evidence="1" type="ORF">GCM10007418_19800</name>
</gene>
<accession>A0ABQ1PPR5</accession>
<proteinExistence type="predicted"/>
<comment type="caution">
    <text evidence="1">The sequence shown here is derived from an EMBL/GenBank/DDBJ whole genome shotgun (WGS) entry which is preliminary data.</text>
</comment>
<sequence>MIFVYDAGQGVGMLFAQWVEYIAWVILKLFAHREYLSEQGVVRVSRLHPVQVGFWHAQGKLAACRVGKWCQGLSQIESAQQLSGISDARSEQILPACGLNRRRRYMYHCGFPRMGGRAFV</sequence>
<reference evidence="2" key="1">
    <citation type="journal article" date="2019" name="Int. J. Syst. Evol. Microbiol.">
        <title>The Global Catalogue of Microorganisms (GCM) 10K type strain sequencing project: providing services to taxonomists for standard genome sequencing and annotation.</title>
        <authorList>
            <consortium name="The Broad Institute Genomics Platform"/>
            <consortium name="The Broad Institute Genome Sequencing Center for Infectious Disease"/>
            <person name="Wu L."/>
            <person name="Ma J."/>
        </authorList>
    </citation>
    <scope>NUCLEOTIDE SEQUENCE [LARGE SCALE GENOMIC DNA]</scope>
    <source>
        <strain evidence="2">CGMCC 1.12482</strain>
    </source>
</reference>
<organism evidence="1 2">
    <name type="scientific">Halopseudomonas salina</name>
    <dbReference type="NCBI Taxonomy" id="1323744"/>
    <lineage>
        <taxon>Bacteria</taxon>
        <taxon>Pseudomonadati</taxon>
        <taxon>Pseudomonadota</taxon>
        <taxon>Gammaproteobacteria</taxon>
        <taxon>Pseudomonadales</taxon>
        <taxon>Pseudomonadaceae</taxon>
        <taxon>Halopseudomonas</taxon>
    </lineage>
</organism>
<dbReference type="EMBL" id="BMFF01000003">
    <property type="protein sequence ID" value="GGD00579.1"/>
    <property type="molecule type" value="Genomic_DNA"/>
</dbReference>